<dbReference type="RefSeq" id="WP_296939159.1">
    <property type="nucleotide sequence ID" value="NZ_LT599032.1"/>
</dbReference>
<dbReference type="PROSITE" id="PS51257">
    <property type="entry name" value="PROKAR_LIPOPROTEIN"/>
    <property type="match status" value="1"/>
</dbReference>
<evidence type="ECO:0008006" key="3">
    <source>
        <dbReference type="Google" id="ProtNLM"/>
    </source>
</evidence>
<evidence type="ECO:0000313" key="2">
    <source>
        <dbReference type="EMBL" id="SBV95041.1"/>
    </source>
</evidence>
<proteinExistence type="predicted"/>
<evidence type="ECO:0000256" key="1">
    <source>
        <dbReference type="SAM" id="SignalP"/>
    </source>
</evidence>
<accession>A0A212J6E0</accession>
<name>A0A212J6E0_9BACT</name>
<dbReference type="EMBL" id="FLUM01000001">
    <property type="protein sequence ID" value="SBV95041.1"/>
    <property type="molecule type" value="Genomic_DNA"/>
</dbReference>
<dbReference type="InterPro" id="IPR011990">
    <property type="entry name" value="TPR-like_helical_dom_sf"/>
</dbReference>
<dbReference type="Pfam" id="PF12771">
    <property type="entry name" value="SusD-like_2"/>
    <property type="match status" value="1"/>
</dbReference>
<dbReference type="InterPro" id="IPR041662">
    <property type="entry name" value="SusD-like_2"/>
</dbReference>
<gene>
    <name evidence="2" type="ORF">KL86DYS1_11289</name>
</gene>
<reference evidence="2" key="1">
    <citation type="submission" date="2016-04" db="EMBL/GenBank/DDBJ databases">
        <authorList>
            <person name="Evans L.H."/>
            <person name="Alamgir A."/>
            <person name="Owens N."/>
            <person name="Weber N.D."/>
            <person name="Virtaneva K."/>
            <person name="Barbian K."/>
            <person name="Babar A."/>
            <person name="Rosenke K."/>
        </authorList>
    </citation>
    <scope>NUCLEOTIDE SEQUENCE</scope>
    <source>
        <strain evidence="2">86-1</strain>
    </source>
</reference>
<feature type="chain" id="PRO_5012171314" description="SusD/RagB family nutrient-binding outer membrane lipoprotein" evidence="1">
    <location>
        <begin position="20"/>
        <end position="543"/>
    </location>
</feature>
<dbReference type="AlphaFoldDB" id="A0A212J6E0"/>
<protein>
    <recommendedName>
        <fullName evidence="3">SusD/RagB family nutrient-binding outer membrane lipoprotein</fullName>
    </recommendedName>
</protein>
<keyword evidence="1" id="KW-0732">Signal</keyword>
<organism evidence="2">
    <name type="scientific">uncultured Dysgonomonas sp</name>
    <dbReference type="NCBI Taxonomy" id="206096"/>
    <lineage>
        <taxon>Bacteria</taxon>
        <taxon>Pseudomonadati</taxon>
        <taxon>Bacteroidota</taxon>
        <taxon>Bacteroidia</taxon>
        <taxon>Bacteroidales</taxon>
        <taxon>Dysgonomonadaceae</taxon>
        <taxon>Dysgonomonas</taxon>
        <taxon>environmental samples</taxon>
    </lineage>
</organism>
<sequence length="543" mass="60511">MKAKHIILSLLGAMSIGFACTDLDNLNEDPNRVKDSDYDFSMADLGAALRYGSNLDYILTSGDKAGGGDLFDRVKNNLWETWSQYFVVWGGNPGNNLIEPYWTANYGTWMALLNGVIRDADKNVGRENSKAVALIWRAYMLSTFTDFFGPVPFSSDPAAVSPDYMAVDGLYKQFFADLEEAVELFDPAKNMISEDDFIFGGDMLKWKKFANSLRFNLALKVTEIDPELAKTQMKAALVADGGLLQSDADDVLGRWYDSWGNGPAYGMIGWNNFVMTTTMEKIVTGIGGMKYDGTATNKHPEYVDPRAVMWFDPSPVDDKNPAISSNFQGTNVSATVNNNAACARISQRIKDDNRRPLDQLTYIQTCFMLAEAVERSFVSSAEAGGTAESWYTKGVTASFKRWGIENKAADYLTSTMRNTWGTSAKYGDNTSAAGNTNLEKIVTQRYLGLFTDLSNQMWNDKRRLNLPAMDIAQVRDDGYGNWPKDGDIYNPINYYQRSIYPQTQSINNKPKYDDGVSKLGGPDKVTTPLWWASKKSNYCTSAK</sequence>
<dbReference type="Gene3D" id="1.25.40.390">
    <property type="match status" value="1"/>
</dbReference>
<dbReference type="SUPFAM" id="SSF48452">
    <property type="entry name" value="TPR-like"/>
    <property type="match status" value="1"/>
</dbReference>
<feature type="signal peptide" evidence="1">
    <location>
        <begin position="1"/>
        <end position="19"/>
    </location>
</feature>